<evidence type="ECO:0000256" key="2">
    <source>
        <dbReference type="SAM" id="SignalP"/>
    </source>
</evidence>
<organism evidence="4 5">
    <name type="scientific">Mesorhabditis belari</name>
    <dbReference type="NCBI Taxonomy" id="2138241"/>
    <lineage>
        <taxon>Eukaryota</taxon>
        <taxon>Metazoa</taxon>
        <taxon>Ecdysozoa</taxon>
        <taxon>Nematoda</taxon>
        <taxon>Chromadorea</taxon>
        <taxon>Rhabditida</taxon>
        <taxon>Rhabditina</taxon>
        <taxon>Rhabditomorpha</taxon>
        <taxon>Rhabditoidea</taxon>
        <taxon>Rhabditidae</taxon>
        <taxon>Mesorhabditinae</taxon>
        <taxon>Mesorhabditis</taxon>
    </lineage>
</organism>
<feature type="domain" description="EF-hand" evidence="3">
    <location>
        <begin position="24"/>
        <end position="59"/>
    </location>
</feature>
<reference evidence="5" key="1">
    <citation type="submission" date="2024-02" db="UniProtKB">
        <authorList>
            <consortium name="WormBaseParasite"/>
        </authorList>
    </citation>
    <scope>IDENTIFICATION</scope>
</reference>
<evidence type="ECO:0000313" key="5">
    <source>
        <dbReference type="WBParaSite" id="MBELARI_LOCUS12609"/>
    </source>
</evidence>
<dbReference type="Pfam" id="PF13202">
    <property type="entry name" value="EF-hand_5"/>
    <property type="match status" value="1"/>
</dbReference>
<feature type="chain" id="PRO_5041982267" description="EF-hand domain-containing protein" evidence="2">
    <location>
        <begin position="26"/>
        <end position="230"/>
    </location>
</feature>
<protein>
    <recommendedName>
        <fullName evidence="3">EF-hand domain-containing protein</fullName>
    </recommendedName>
</protein>
<evidence type="ECO:0000259" key="3">
    <source>
        <dbReference type="PROSITE" id="PS50222"/>
    </source>
</evidence>
<sequence length="230" mass="26469">MSQCHSVRIFASLSSLSLFIAIVSSLPLPQSTFMLHDLNGDGSLSKAEFSRFWILQPSRTNDEKGDYYGKIYEDYDTNFDLKLDETELRKMLAIRFHLKGKHSALNAFDLNGDQGLNVFEFINFERNFPFQSLKAIEKIEADLIDEIEAIDAEINHDLKEVEQLKQLPTKVPLKKVKMVKKHEKLPMSKPRARSAKSQREVVSRLIPLPNDPEELRPMLRGSHRPLITVF</sequence>
<keyword evidence="1" id="KW-0106">Calcium</keyword>
<dbReference type="PROSITE" id="PS50222">
    <property type="entry name" value="EF_HAND_2"/>
    <property type="match status" value="1"/>
</dbReference>
<dbReference type="PROSITE" id="PS00018">
    <property type="entry name" value="EF_HAND_1"/>
    <property type="match status" value="1"/>
</dbReference>
<dbReference type="InterPro" id="IPR018247">
    <property type="entry name" value="EF_Hand_1_Ca_BS"/>
</dbReference>
<dbReference type="InterPro" id="IPR002048">
    <property type="entry name" value="EF_hand_dom"/>
</dbReference>
<dbReference type="Gene3D" id="1.10.238.10">
    <property type="entry name" value="EF-hand"/>
    <property type="match status" value="1"/>
</dbReference>
<dbReference type="Proteomes" id="UP000887575">
    <property type="component" value="Unassembled WGS sequence"/>
</dbReference>
<dbReference type="InterPro" id="IPR011992">
    <property type="entry name" value="EF-hand-dom_pair"/>
</dbReference>
<dbReference type="WBParaSite" id="MBELARI_LOCUS12609">
    <property type="protein sequence ID" value="MBELARI_LOCUS12609"/>
    <property type="gene ID" value="MBELARI_LOCUS12609"/>
</dbReference>
<feature type="signal peptide" evidence="2">
    <location>
        <begin position="1"/>
        <end position="25"/>
    </location>
</feature>
<keyword evidence="4" id="KW-1185">Reference proteome</keyword>
<keyword evidence="2" id="KW-0732">Signal</keyword>
<evidence type="ECO:0000256" key="1">
    <source>
        <dbReference type="ARBA" id="ARBA00022837"/>
    </source>
</evidence>
<dbReference type="AlphaFoldDB" id="A0AAF3EF51"/>
<dbReference type="GO" id="GO:0005509">
    <property type="term" value="F:calcium ion binding"/>
    <property type="evidence" value="ECO:0007669"/>
    <property type="project" value="InterPro"/>
</dbReference>
<evidence type="ECO:0000313" key="4">
    <source>
        <dbReference type="Proteomes" id="UP000887575"/>
    </source>
</evidence>
<accession>A0AAF3EF51</accession>
<dbReference type="SUPFAM" id="SSF47473">
    <property type="entry name" value="EF-hand"/>
    <property type="match status" value="1"/>
</dbReference>
<proteinExistence type="predicted"/>
<name>A0AAF3EF51_9BILA</name>